<protein>
    <recommendedName>
        <fullName evidence="5">Zinc finger DksA/TraR C4-type domain-containing protein</fullName>
    </recommendedName>
</protein>
<evidence type="ECO:0000259" key="5">
    <source>
        <dbReference type="Pfam" id="PF01258"/>
    </source>
</evidence>
<dbReference type="NCBIfam" id="TIGR02419">
    <property type="entry name" value="C4_traR_proteo"/>
    <property type="match status" value="1"/>
</dbReference>
<dbReference type="OrthoDB" id="962301at2"/>
<dbReference type="Proteomes" id="UP000184774">
    <property type="component" value="Unassembled WGS sequence"/>
</dbReference>
<proteinExistence type="predicted"/>
<dbReference type="PROSITE" id="PS51128">
    <property type="entry name" value="ZF_DKSA_2"/>
    <property type="match status" value="1"/>
</dbReference>
<evidence type="ECO:0000256" key="2">
    <source>
        <dbReference type="ARBA" id="ARBA00022771"/>
    </source>
</evidence>
<accession>A0A1N6M5V4</accession>
<evidence type="ECO:0000256" key="4">
    <source>
        <dbReference type="PROSITE-ProRule" id="PRU00510"/>
    </source>
</evidence>
<keyword evidence="2" id="KW-0863">Zinc-finger</keyword>
<keyword evidence="1" id="KW-0479">Metal-binding</keyword>
<dbReference type="InterPro" id="IPR000962">
    <property type="entry name" value="Znf_DskA_TraR"/>
</dbReference>
<name>A0A1N6M5V4_9VIBR</name>
<dbReference type="GO" id="GO:0008270">
    <property type="term" value="F:zinc ion binding"/>
    <property type="evidence" value="ECO:0007669"/>
    <property type="project" value="UniProtKB-KW"/>
</dbReference>
<dbReference type="Pfam" id="PF01258">
    <property type="entry name" value="zf-dskA_traR"/>
    <property type="match status" value="1"/>
</dbReference>
<evidence type="ECO:0000256" key="3">
    <source>
        <dbReference type="ARBA" id="ARBA00022833"/>
    </source>
</evidence>
<evidence type="ECO:0000256" key="1">
    <source>
        <dbReference type="ARBA" id="ARBA00022723"/>
    </source>
</evidence>
<evidence type="ECO:0000313" key="7">
    <source>
        <dbReference type="Proteomes" id="UP000184774"/>
    </source>
</evidence>
<keyword evidence="3" id="KW-0862">Zinc</keyword>
<dbReference type="InterPro" id="IPR012783">
    <property type="entry name" value="Znf_C4_TraR"/>
</dbReference>
<organism evidence="6 7">
    <name type="scientific">Vibrio spartinae</name>
    <dbReference type="NCBI Taxonomy" id="1918945"/>
    <lineage>
        <taxon>Bacteria</taxon>
        <taxon>Pseudomonadati</taxon>
        <taxon>Pseudomonadota</taxon>
        <taxon>Gammaproteobacteria</taxon>
        <taxon>Vibrionales</taxon>
        <taxon>Vibrionaceae</taxon>
        <taxon>Vibrio</taxon>
    </lineage>
</organism>
<dbReference type="Gene3D" id="1.20.120.910">
    <property type="entry name" value="DksA, coiled-coil domain"/>
    <property type="match status" value="1"/>
</dbReference>
<feature type="domain" description="Zinc finger DksA/TraR C4-type" evidence="5">
    <location>
        <begin position="41"/>
        <end position="72"/>
    </location>
</feature>
<gene>
    <name evidence="6" type="ORF">VSP9026_02535</name>
</gene>
<evidence type="ECO:0000313" key="6">
    <source>
        <dbReference type="EMBL" id="SIO94805.1"/>
    </source>
</evidence>
<feature type="zinc finger region" description="dksA C4-type" evidence="4">
    <location>
        <begin position="42"/>
        <end position="66"/>
    </location>
</feature>
<dbReference type="AlphaFoldDB" id="A0A1N6M5V4"/>
<sequence>MTEQIDQAQTLEQQFRDMALNRARQSHHKESPDIDDDGNRWCLSCGIKIPEQRIQAIPHAVHCIRCQTIKEQKDSK</sequence>
<dbReference type="EMBL" id="FSSB01000016">
    <property type="protein sequence ID" value="SIO94805.1"/>
    <property type="molecule type" value="Genomic_DNA"/>
</dbReference>
<dbReference type="RefSeq" id="WP_074373328.1">
    <property type="nucleotide sequence ID" value="NZ_AP024907.1"/>
</dbReference>
<dbReference type="SUPFAM" id="SSF57716">
    <property type="entry name" value="Glucocorticoid receptor-like (DNA-binding domain)"/>
    <property type="match status" value="1"/>
</dbReference>
<reference evidence="6 7" key="1">
    <citation type="submission" date="2016-12" db="EMBL/GenBank/DDBJ databases">
        <authorList>
            <person name="Song W.-J."/>
            <person name="Kurnit D.M."/>
        </authorList>
    </citation>
    <scope>NUCLEOTIDE SEQUENCE [LARGE SCALE GENOMIC DNA]</scope>
    <source>
        <strain evidence="6 7">CECT 9026</strain>
    </source>
</reference>